<gene>
    <name evidence="1" type="ORF">J2Z75_001959</name>
</gene>
<protein>
    <submittedName>
        <fullName evidence="1">Ca2+-binding RTX toxin-like protein</fullName>
    </submittedName>
</protein>
<reference evidence="1 2" key="1">
    <citation type="submission" date="2021-03" db="EMBL/GenBank/DDBJ databases">
        <title>Genomic Encyclopedia of Type Strains, Phase IV (KMG-IV): sequencing the most valuable type-strain genomes for metagenomic binning, comparative biology and taxonomic classification.</title>
        <authorList>
            <person name="Goeker M."/>
        </authorList>
    </citation>
    <scope>NUCLEOTIDE SEQUENCE [LARGE SCALE GENOMIC DNA]</scope>
    <source>
        <strain evidence="1 2">DSM 26427</strain>
    </source>
</reference>
<dbReference type="PRINTS" id="PR00313">
    <property type="entry name" value="CABNDNGRPT"/>
</dbReference>
<dbReference type="InterPro" id="IPR001343">
    <property type="entry name" value="Hemolysn_Ca-bd"/>
</dbReference>
<dbReference type="Gene3D" id="2.150.10.10">
    <property type="entry name" value="Serralysin-like metalloprotease, C-terminal"/>
    <property type="match status" value="1"/>
</dbReference>
<dbReference type="SUPFAM" id="SSF51120">
    <property type="entry name" value="beta-Roll"/>
    <property type="match status" value="1"/>
</dbReference>
<organism evidence="1 2">
    <name type="scientific">Rhizobium herbae</name>
    <dbReference type="NCBI Taxonomy" id="508661"/>
    <lineage>
        <taxon>Bacteria</taxon>
        <taxon>Pseudomonadati</taxon>
        <taxon>Pseudomonadota</taxon>
        <taxon>Alphaproteobacteria</taxon>
        <taxon>Hyphomicrobiales</taxon>
        <taxon>Rhizobiaceae</taxon>
        <taxon>Rhizobium/Agrobacterium group</taxon>
        <taxon>Rhizobium</taxon>
    </lineage>
</organism>
<keyword evidence="2" id="KW-1185">Reference proteome</keyword>
<evidence type="ECO:0000313" key="1">
    <source>
        <dbReference type="EMBL" id="MBP1858451.1"/>
    </source>
</evidence>
<dbReference type="InterPro" id="IPR011049">
    <property type="entry name" value="Serralysin-like_metalloprot_C"/>
</dbReference>
<name>A0ABS4EKI6_9HYPH</name>
<accession>A0ABS4EKI6</accession>
<dbReference type="RefSeq" id="WP_209851141.1">
    <property type="nucleotide sequence ID" value="NZ_JAGGJV010000003.1"/>
</dbReference>
<dbReference type="Pfam" id="PF00353">
    <property type="entry name" value="HemolysinCabind"/>
    <property type="match status" value="1"/>
</dbReference>
<proteinExistence type="predicted"/>
<evidence type="ECO:0000313" key="2">
    <source>
        <dbReference type="Proteomes" id="UP000823786"/>
    </source>
</evidence>
<dbReference type="Proteomes" id="UP000823786">
    <property type="component" value="Unassembled WGS sequence"/>
</dbReference>
<comment type="caution">
    <text evidence="1">The sequence shown here is derived from an EMBL/GenBank/DDBJ whole genome shotgun (WGS) entry which is preliminary data.</text>
</comment>
<sequence>MSTITKNTSVTLNGSTSFKLGSDTYTWDNHFLFVVDSWVPDADPIRTVTYTLSGNSWGAAFVHFGGNTKAIINDTTTGTEANGKTVYIDFIAFANAGPNTVTLKNAEVGVINGYNSVDTVSIGYYANAVLLGRGDDILTLSGAGEVGNANMGRGDDTLTIGSGYLGSAAMGRGNDTVKVGSGGFDFINLSRDADIIKFSASSNGGIVNAGEGVSDDLPGAKDFDTADFSAFSEALTIDLGAGTASSGDNVFFEIRAFEKAIGGKGNDTLRGSASADVLDGGAGLDKLYGLGGADIFVFEKGDTGKTQATADTIYDFTSADSIDLSNWDADSSKTGTQDFAFVGTKAFSGDAGELRYTKTASDTWIEGDTNGDKVADFIIHLDDAVALKATYFDF</sequence>
<dbReference type="EMBL" id="JAGGJV010000003">
    <property type="protein sequence ID" value="MBP1858451.1"/>
    <property type="molecule type" value="Genomic_DNA"/>
</dbReference>